<organism evidence="2 3">
    <name type="scientific">Streptomyces lacrimifluminis</name>
    <dbReference type="NCBI Taxonomy" id="1500077"/>
    <lineage>
        <taxon>Bacteria</taxon>
        <taxon>Bacillati</taxon>
        <taxon>Actinomycetota</taxon>
        <taxon>Actinomycetes</taxon>
        <taxon>Kitasatosporales</taxon>
        <taxon>Streptomycetaceae</taxon>
        <taxon>Streptomyces</taxon>
    </lineage>
</organism>
<protein>
    <submittedName>
        <fullName evidence="2">Uncharacterized protein</fullName>
    </submittedName>
</protein>
<reference evidence="2" key="2">
    <citation type="submission" date="2020-09" db="EMBL/GenBank/DDBJ databases">
        <authorList>
            <person name="Sun Q."/>
            <person name="Zhou Y."/>
        </authorList>
    </citation>
    <scope>NUCLEOTIDE SEQUENCE</scope>
    <source>
        <strain evidence="2">CGMCC 4.7272</strain>
    </source>
</reference>
<sequence>MAPDLGMLLSPILSRGVRRMKFSLLYDEPVTGPEGDSLATGRAAREPAGLPHGSRASTPFTLAVDAGWTAERILGTRPVDPLISDMARGTDREAGFTDLASRRALALRRARGVLLRAGHARPRTEVP</sequence>
<dbReference type="AlphaFoldDB" id="A0A917L8X7"/>
<feature type="region of interest" description="Disordered" evidence="1">
    <location>
        <begin position="30"/>
        <end position="56"/>
    </location>
</feature>
<reference evidence="2" key="1">
    <citation type="journal article" date="2014" name="Int. J. Syst. Evol. Microbiol.">
        <title>Complete genome sequence of Corynebacterium casei LMG S-19264T (=DSM 44701T), isolated from a smear-ripened cheese.</title>
        <authorList>
            <consortium name="US DOE Joint Genome Institute (JGI-PGF)"/>
            <person name="Walter F."/>
            <person name="Albersmeier A."/>
            <person name="Kalinowski J."/>
            <person name="Ruckert C."/>
        </authorList>
    </citation>
    <scope>NUCLEOTIDE SEQUENCE</scope>
    <source>
        <strain evidence="2">CGMCC 4.7272</strain>
    </source>
</reference>
<gene>
    <name evidence="2" type="ORF">GCM10012282_57150</name>
</gene>
<evidence type="ECO:0000256" key="1">
    <source>
        <dbReference type="SAM" id="MobiDB-lite"/>
    </source>
</evidence>
<accession>A0A917L8X7</accession>
<comment type="caution">
    <text evidence="2">The sequence shown here is derived from an EMBL/GenBank/DDBJ whole genome shotgun (WGS) entry which is preliminary data.</text>
</comment>
<name>A0A917L8X7_9ACTN</name>
<dbReference type="EMBL" id="BMMU01000022">
    <property type="protein sequence ID" value="GGJ52709.1"/>
    <property type="molecule type" value="Genomic_DNA"/>
</dbReference>
<evidence type="ECO:0000313" key="3">
    <source>
        <dbReference type="Proteomes" id="UP000625682"/>
    </source>
</evidence>
<evidence type="ECO:0000313" key="2">
    <source>
        <dbReference type="EMBL" id="GGJ52709.1"/>
    </source>
</evidence>
<dbReference type="Proteomes" id="UP000625682">
    <property type="component" value="Unassembled WGS sequence"/>
</dbReference>
<keyword evidence="3" id="KW-1185">Reference proteome</keyword>
<proteinExistence type="predicted"/>